<evidence type="ECO:0000256" key="2">
    <source>
        <dbReference type="SAM" id="MobiDB-lite"/>
    </source>
</evidence>
<keyword evidence="1" id="KW-0862">Zinc</keyword>
<dbReference type="OrthoDB" id="3776271at2759"/>
<proteinExistence type="predicted"/>
<dbReference type="GO" id="GO:0008270">
    <property type="term" value="F:zinc ion binding"/>
    <property type="evidence" value="ECO:0007669"/>
    <property type="project" value="UniProtKB-KW"/>
</dbReference>
<dbReference type="PROSITE" id="PS50158">
    <property type="entry name" value="ZF_CCHC"/>
    <property type="match status" value="1"/>
</dbReference>
<dbReference type="Proteomes" id="UP000240883">
    <property type="component" value="Unassembled WGS sequence"/>
</dbReference>
<keyword evidence="5" id="KW-1185">Reference proteome</keyword>
<evidence type="ECO:0000313" key="5">
    <source>
        <dbReference type="Proteomes" id="UP000240883"/>
    </source>
</evidence>
<protein>
    <recommendedName>
        <fullName evidence="3">CCHC-type domain-containing protein</fullName>
    </recommendedName>
</protein>
<dbReference type="EMBL" id="KZ678171">
    <property type="protein sequence ID" value="PSN59025.1"/>
    <property type="molecule type" value="Genomic_DNA"/>
</dbReference>
<dbReference type="STRING" id="1448308.A0A2T2N0Q8"/>
<feature type="region of interest" description="Disordered" evidence="2">
    <location>
        <begin position="29"/>
        <end position="53"/>
    </location>
</feature>
<evidence type="ECO:0000256" key="1">
    <source>
        <dbReference type="PROSITE-ProRule" id="PRU00047"/>
    </source>
</evidence>
<dbReference type="InterPro" id="IPR001878">
    <property type="entry name" value="Znf_CCHC"/>
</dbReference>
<dbReference type="GO" id="GO:0003676">
    <property type="term" value="F:nucleic acid binding"/>
    <property type="evidence" value="ECO:0007669"/>
    <property type="project" value="InterPro"/>
</dbReference>
<organism evidence="4 5">
    <name type="scientific">Corynespora cassiicola Philippines</name>
    <dbReference type="NCBI Taxonomy" id="1448308"/>
    <lineage>
        <taxon>Eukaryota</taxon>
        <taxon>Fungi</taxon>
        <taxon>Dikarya</taxon>
        <taxon>Ascomycota</taxon>
        <taxon>Pezizomycotina</taxon>
        <taxon>Dothideomycetes</taxon>
        <taxon>Pleosporomycetidae</taxon>
        <taxon>Pleosporales</taxon>
        <taxon>Corynesporascaceae</taxon>
        <taxon>Corynespora</taxon>
    </lineage>
</organism>
<feature type="compositionally biased region" description="Basic residues" evidence="2">
    <location>
        <begin position="37"/>
        <end position="48"/>
    </location>
</feature>
<feature type="domain" description="CCHC-type" evidence="3">
    <location>
        <begin position="92"/>
        <end position="105"/>
    </location>
</feature>
<accession>A0A2T2N0Q8</accession>
<dbReference type="AlphaFoldDB" id="A0A2T2N0Q8"/>
<gene>
    <name evidence="4" type="ORF">BS50DRAFT_509325</name>
</gene>
<evidence type="ECO:0000259" key="3">
    <source>
        <dbReference type="PROSITE" id="PS50158"/>
    </source>
</evidence>
<name>A0A2T2N0Q8_CORCC</name>
<reference evidence="4 5" key="1">
    <citation type="journal article" date="2018" name="Front. Microbiol.">
        <title>Genome-Wide Analysis of Corynespora cassiicola Leaf Fall Disease Putative Effectors.</title>
        <authorList>
            <person name="Lopez D."/>
            <person name="Ribeiro S."/>
            <person name="Label P."/>
            <person name="Fumanal B."/>
            <person name="Venisse J.S."/>
            <person name="Kohler A."/>
            <person name="de Oliveira R.R."/>
            <person name="Labutti K."/>
            <person name="Lipzen A."/>
            <person name="Lail K."/>
            <person name="Bauer D."/>
            <person name="Ohm R.A."/>
            <person name="Barry K.W."/>
            <person name="Spatafora J."/>
            <person name="Grigoriev I.V."/>
            <person name="Martin F.M."/>
            <person name="Pujade-Renaud V."/>
        </authorList>
    </citation>
    <scope>NUCLEOTIDE SEQUENCE [LARGE SCALE GENOMIC DNA]</scope>
    <source>
        <strain evidence="4 5">Philippines</strain>
    </source>
</reference>
<evidence type="ECO:0000313" key="4">
    <source>
        <dbReference type="EMBL" id="PSN59025.1"/>
    </source>
</evidence>
<feature type="region of interest" description="Disordered" evidence="2">
    <location>
        <begin position="66"/>
        <end position="89"/>
    </location>
</feature>
<keyword evidence="1" id="KW-0479">Metal-binding</keyword>
<feature type="non-terminal residue" evidence="4">
    <location>
        <position position="1"/>
    </location>
</feature>
<keyword evidence="1" id="KW-0863">Zinc-finger</keyword>
<sequence length="108" mass="12137">IIEALDQLKKGAEMTAHSAVLLKGRVQEVEEANKAASQRKSRKRKRIQKVGTLSKAEADEVVAQNDADEQLEEKMRKGKARSRKRQRTKTCCSRCGKTGHNTRTCDID</sequence>
<feature type="compositionally biased region" description="Basic residues" evidence="2">
    <location>
        <begin position="76"/>
        <end position="88"/>
    </location>
</feature>